<dbReference type="Pfam" id="PF00889">
    <property type="entry name" value="EF_TS"/>
    <property type="match status" value="1"/>
</dbReference>
<evidence type="ECO:0000256" key="2">
    <source>
        <dbReference type="ARBA" id="ARBA00016956"/>
    </source>
</evidence>
<dbReference type="PANTHER" id="PTHR11741:SF0">
    <property type="entry name" value="ELONGATION FACTOR TS, MITOCHONDRIAL"/>
    <property type="match status" value="1"/>
</dbReference>
<keyword evidence="5" id="KW-0963">Cytoplasm</keyword>
<comment type="caution">
    <text evidence="7">The sequence shown here is derived from an EMBL/GenBank/DDBJ whole genome shotgun (WGS) entry which is preliminary data.</text>
</comment>
<dbReference type="NCBIfam" id="TIGR00116">
    <property type="entry name" value="tsf"/>
    <property type="match status" value="1"/>
</dbReference>
<protein>
    <recommendedName>
        <fullName evidence="2 5">Elongation factor Ts</fullName>
        <shortName evidence="5">EF-Ts</shortName>
    </recommendedName>
</protein>
<evidence type="ECO:0000313" key="8">
    <source>
        <dbReference type="Proteomes" id="UP000176665"/>
    </source>
</evidence>
<proteinExistence type="inferred from homology"/>
<evidence type="ECO:0000259" key="6">
    <source>
        <dbReference type="Pfam" id="PF00889"/>
    </source>
</evidence>
<evidence type="ECO:0000256" key="1">
    <source>
        <dbReference type="ARBA" id="ARBA00005532"/>
    </source>
</evidence>
<sequence length="153" mass="17192">MKITIDQIKKVREKTGGGVMDCRRALEESKGDKKKAVELLKKWGIEKSKKKEGRETKSGIVSSYIHGEGKIGVLVELLCETDFVARTDEFKNLAHELCLQISSMTPKDVKTLLNQEYIREPGVKIADLVKQTIGKLGENITVSRFARMELGEK</sequence>
<dbReference type="HAMAP" id="MF_00050">
    <property type="entry name" value="EF_Ts"/>
    <property type="match status" value="1"/>
</dbReference>
<feature type="region of interest" description="Involved in Mg(2+) ion dislocation from EF-Tu" evidence="5">
    <location>
        <begin position="81"/>
        <end position="84"/>
    </location>
</feature>
<keyword evidence="3 5" id="KW-0251">Elongation factor</keyword>
<dbReference type="Gene3D" id="1.10.8.10">
    <property type="entry name" value="DNA helicase RuvA subunit, C-terminal domain"/>
    <property type="match status" value="1"/>
</dbReference>
<dbReference type="STRING" id="1798371.A2W14_07265"/>
<comment type="subcellular location">
    <subcellularLocation>
        <location evidence="5">Cytoplasm</location>
    </subcellularLocation>
</comment>
<comment type="function">
    <text evidence="5">Associates with the EF-Tu.GDP complex and induces the exchange of GDP to GTP. It remains bound to the aminoacyl-tRNA.EF-Tu.GTP complex up to the GTP hydrolysis stage on the ribosome.</text>
</comment>
<comment type="similarity">
    <text evidence="1 5">Belongs to the EF-Ts family.</text>
</comment>
<dbReference type="GO" id="GO:0005737">
    <property type="term" value="C:cytoplasm"/>
    <property type="evidence" value="ECO:0007669"/>
    <property type="project" value="UniProtKB-SubCell"/>
</dbReference>
<dbReference type="FunFam" id="1.10.8.10:FF:000001">
    <property type="entry name" value="Elongation factor Ts"/>
    <property type="match status" value="1"/>
</dbReference>
<dbReference type="InterPro" id="IPR014039">
    <property type="entry name" value="Transl_elong_EFTs/EF1B_dimer"/>
</dbReference>
<keyword evidence="4 5" id="KW-0648">Protein biosynthesis</keyword>
<evidence type="ECO:0000256" key="5">
    <source>
        <dbReference type="HAMAP-Rule" id="MF_00050"/>
    </source>
</evidence>
<dbReference type="EMBL" id="MFJA01000041">
    <property type="protein sequence ID" value="OGG03042.1"/>
    <property type="molecule type" value="Genomic_DNA"/>
</dbReference>
<reference evidence="7 8" key="1">
    <citation type="journal article" date="2016" name="Nat. Commun.">
        <title>Thousands of microbial genomes shed light on interconnected biogeochemical processes in an aquifer system.</title>
        <authorList>
            <person name="Anantharaman K."/>
            <person name="Brown C.T."/>
            <person name="Hug L.A."/>
            <person name="Sharon I."/>
            <person name="Castelle C.J."/>
            <person name="Probst A.J."/>
            <person name="Thomas B.C."/>
            <person name="Singh A."/>
            <person name="Wilkins M.J."/>
            <person name="Karaoz U."/>
            <person name="Brodie E.L."/>
            <person name="Williams K.H."/>
            <person name="Hubbard S.S."/>
            <person name="Banfield J.F."/>
        </authorList>
    </citation>
    <scope>NUCLEOTIDE SEQUENCE [LARGE SCALE GENOMIC DNA]</scope>
</reference>
<accession>A0A1F5YT10</accession>
<dbReference type="InterPro" id="IPR001816">
    <property type="entry name" value="Transl_elong_EFTs/EF1B"/>
</dbReference>
<evidence type="ECO:0000256" key="4">
    <source>
        <dbReference type="ARBA" id="ARBA00022917"/>
    </source>
</evidence>
<name>A0A1F5YT10_9BACT</name>
<feature type="domain" description="Translation elongation factor EFTs/EF1B dimerisation" evidence="6">
    <location>
        <begin position="72"/>
        <end position="150"/>
    </location>
</feature>
<dbReference type="PANTHER" id="PTHR11741">
    <property type="entry name" value="ELONGATION FACTOR TS"/>
    <property type="match status" value="1"/>
</dbReference>
<dbReference type="AlphaFoldDB" id="A0A1F5YT10"/>
<dbReference type="GO" id="GO:0003746">
    <property type="term" value="F:translation elongation factor activity"/>
    <property type="evidence" value="ECO:0007669"/>
    <property type="project" value="UniProtKB-UniRule"/>
</dbReference>
<dbReference type="Gene3D" id="3.30.479.20">
    <property type="entry name" value="Elongation factor Ts, dimerisation domain"/>
    <property type="match status" value="1"/>
</dbReference>
<dbReference type="InterPro" id="IPR009060">
    <property type="entry name" value="UBA-like_sf"/>
</dbReference>
<dbReference type="SUPFAM" id="SSF54713">
    <property type="entry name" value="Elongation factor Ts (EF-Ts), dimerisation domain"/>
    <property type="match status" value="1"/>
</dbReference>
<gene>
    <name evidence="5" type="primary">tsf</name>
    <name evidence="7" type="ORF">A2W14_07265</name>
</gene>
<organism evidence="7 8">
    <name type="scientific">Candidatus Gottesmanbacteria bacterium RBG_16_37_8</name>
    <dbReference type="NCBI Taxonomy" id="1798371"/>
    <lineage>
        <taxon>Bacteria</taxon>
        <taxon>Candidatus Gottesmaniibacteriota</taxon>
    </lineage>
</organism>
<dbReference type="CDD" id="cd14275">
    <property type="entry name" value="UBA_EF-Ts"/>
    <property type="match status" value="1"/>
</dbReference>
<evidence type="ECO:0000256" key="3">
    <source>
        <dbReference type="ARBA" id="ARBA00022768"/>
    </source>
</evidence>
<dbReference type="SUPFAM" id="SSF46934">
    <property type="entry name" value="UBA-like"/>
    <property type="match status" value="1"/>
</dbReference>
<dbReference type="InterPro" id="IPR036402">
    <property type="entry name" value="EF-Ts_dimer_sf"/>
</dbReference>
<evidence type="ECO:0000313" key="7">
    <source>
        <dbReference type="EMBL" id="OGG03042.1"/>
    </source>
</evidence>
<dbReference type="Proteomes" id="UP000176665">
    <property type="component" value="Unassembled WGS sequence"/>
</dbReference>